<evidence type="ECO:0000313" key="7">
    <source>
        <dbReference type="Proteomes" id="UP000504636"/>
    </source>
</evidence>
<evidence type="ECO:0000256" key="3">
    <source>
        <dbReference type="ARBA" id="ARBA00022777"/>
    </source>
</evidence>
<feature type="domain" description="Protein kinase" evidence="5">
    <location>
        <begin position="64"/>
        <end position="369"/>
    </location>
</feature>
<dbReference type="OrthoDB" id="626167at2759"/>
<name>A0A6A6YCK4_9PEZI</name>
<keyword evidence="4" id="KW-0067">ATP-binding</keyword>
<evidence type="ECO:0000313" key="6">
    <source>
        <dbReference type="EMBL" id="KAF2806243.1"/>
    </source>
</evidence>
<reference evidence="8" key="2">
    <citation type="submission" date="2020-04" db="EMBL/GenBank/DDBJ databases">
        <authorList>
            <consortium name="NCBI Genome Project"/>
        </authorList>
    </citation>
    <scope>NUCLEOTIDE SEQUENCE</scope>
    <source>
        <strain evidence="8">CBS 304.34</strain>
    </source>
</reference>
<evidence type="ECO:0000256" key="4">
    <source>
        <dbReference type="ARBA" id="ARBA00022840"/>
    </source>
</evidence>
<dbReference type="SUPFAM" id="SSF56112">
    <property type="entry name" value="Protein kinase-like (PK-like)"/>
    <property type="match status" value="1"/>
</dbReference>
<dbReference type="PANTHER" id="PTHR44329">
    <property type="entry name" value="SERINE/THREONINE-PROTEIN KINASE TNNI3K-RELATED"/>
    <property type="match status" value="1"/>
</dbReference>
<dbReference type="PANTHER" id="PTHR44329:SF288">
    <property type="entry name" value="MITOGEN-ACTIVATED PROTEIN KINASE KINASE KINASE 20"/>
    <property type="match status" value="1"/>
</dbReference>
<dbReference type="CDD" id="cd00180">
    <property type="entry name" value="PKc"/>
    <property type="match status" value="1"/>
</dbReference>
<evidence type="ECO:0000259" key="5">
    <source>
        <dbReference type="PROSITE" id="PS50011"/>
    </source>
</evidence>
<keyword evidence="1" id="KW-0808">Transferase</keyword>
<reference evidence="6 8" key="1">
    <citation type="journal article" date="2020" name="Stud. Mycol.">
        <title>101 Dothideomycetes genomes: a test case for predicting lifestyles and emergence of pathogens.</title>
        <authorList>
            <person name="Haridas S."/>
            <person name="Albert R."/>
            <person name="Binder M."/>
            <person name="Bloem J."/>
            <person name="Labutti K."/>
            <person name="Salamov A."/>
            <person name="Andreopoulos B."/>
            <person name="Baker S."/>
            <person name="Barry K."/>
            <person name="Bills G."/>
            <person name="Bluhm B."/>
            <person name="Cannon C."/>
            <person name="Castanera R."/>
            <person name="Culley D."/>
            <person name="Daum C."/>
            <person name="Ezra D."/>
            <person name="Gonzalez J."/>
            <person name="Henrissat B."/>
            <person name="Kuo A."/>
            <person name="Liang C."/>
            <person name="Lipzen A."/>
            <person name="Lutzoni F."/>
            <person name="Magnuson J."/>
            <person name="Mondo S."/>
            <person name="Nolan M."/>
            <person name="Ohm R."/>
            <person name="Pangilinan J."/>
            <person name="Park H.-J."/>
            <person name="Ramirez L."/>
            <person name="Alfaro M."/>
            <person name="Sun H."/>
            <person name="Tritt A."/>
            <person name="Yoshinaga Y."/>
            <person name="Zwiers L.-H."/>
            <person name="Turgeon B."/>
            <person name="Goodwin S."/>
            <person name="Spatafora J."/>
            <person name="Crous P."/>
            <person name="Grigoriev I."/>
        </authorList>
    </citation>
    <scope>NUCLEOTIDE SEQUENCE</scope>
    <source>
        <strain evidence="6 8">CBS 304.34</strain>
    </source>
</reference>
<dbReference type="Pfam" id="PF00069">
    <property type="entry name" value="Pkinase"/>
    <property type="match status" value="1"/>
</dbReference>
<keyword evidence="3 6" id="KW-0418">Kinase</keyword>
<organism evidence="6">
    <name type="scientific">Mytilinidion resinicola</name>
    <dbReference type="NCBI Taxonomy" id="574789"/>
    <lineage>
        <taxon>Eukaryota</taxon>
        <taxon>Fungi</taxon>
        <taxon>Dikarya</taxon>
        <taxon>Ascomycota</taxon>
        <taxon>Pezizomycotina</taxon>
        <taxon>Dothideomycetes</taxon>
        <taxon>Pleosporomycetidae</taxon>
        <taxon>Mytilinidiales</taxon>
        <taxon>Mytilinidiaceae</taxon>
        <taxon>Mytilinidion</taxon>
    </lineage>
</organism>
<dbReference type="GO" id="GO:0004674">
    <property type="term" value="F:protein serine/threonine kinase activity"/>
    <property type="evidence" value="ECO:0007669"/>
    <property type="project" value="TreeGrafter"/>
</dbReference>
<evidence type="ECO:0000313" key="8">
    <source>
        <dbReference type="RefSeq" id="XP_033573207.1"/>
    </source>
</evidence>
<dbReference type="RefSeq" id="XP_033573207.1">
    <property type="nucleotide sequence ID" value="XM_033729035.1"/>
</dbReference>
<dbReference type="PROSITE" id="PS00108">
    <property type="entry name" value="PROTEIN_KINASE_ST"/>
    <property type="match status" value="1"/>
</dbReference>
<evidence type="ECO:0000256" key="2">
    <source>
        <dbReference type="ARBA" id="ARBA00022741"/>
    </source>
</evidence>
<dbReference type="GO" id="GO:0005524">
    <property type="term" value="F:ATP binding"/>
    <property type="evidence" value="ECO:0007669"/>
    <property type="project" value="UniProtKB-KW"/>
</dbReference>
<dbReference type="SMART" id="SM00220">
    <property type="entry name" value="S_TKc"/>
    <property type="match status" value="1"/>
</dbReference>
<proteinExistence type="predicted"/>
<accession>A0A6A6YCK4</accession>
<protein>
    <submittedName>
        <fullName evidence="6 8">Kinase-like protein</fullName>
    </submittedName>
</protein>
<dbReference type="Proteomes" id="UP000504636">
    <property type="component" value="Unplaced"/>
</dbReference>
<dbReference type="GeneID" id="54469928"/>
<dbReference type="InterPro" id="IPR000719">
    <property type="entry name" value="Prot_kinase_dom"/>
</dbReference>
<keyword evidence="7" id="KW-1185">Reference proteome</keyword>
<reference evidence="8" key="3">
    <citation type="submission" date="2025-04" db="UniProtKB">
        <authorList>
            <consortium name="RefSeq"/>
        </authorList>
    </citation>
    <scope>IDENTIFICATION</scope>
    <source>
        <strain evidence="8">CBS 304.34</strain>
    </source>
</reference>
<sequence>MVNFDDYTDSYGRYSSLATDQLTTQFQSSATVADPQVGNPRYGFIAVLGLAQRFKVDFLPIKWNNPLDLIGKGGQARVNHTPMSVQMSFAFKRFQHEGFPDPFREVVQELLILTHPSVRHHKHIIHLEGIVLDIVAENKIWPVLVFEKTHFEDLYKFAKSGIGREMSIDDRLALCVDIGVAIRDMHANGIIHGDIKPHNILVFPGSDGKVTAKVADFGFATWFRSRDDLIAMPRSVPWNAPEHRGQKFRPLDAQRMDVYSYGMLCLWLLFGVDTPENVLLPLSTILQDDQTLCFDVLGSLGKENLLLIWKMDENDKLLDWATWLVLEHTHISATVQRVLLEFFRSSLSFHSSRRTTDLDHLLCLLAPMRSIPETNIVDRVQEQDAEDFQVR</sequence>
<dbReference type="AlphaFoldDB" id="A0A6A6YCK4"/>
<evidence type="ECO:0000256" key="1">
    <source>
        <dbReference type="ARBA" id="ARBA00022679"/>
    </source>
</evidence>
<dbReference type="InterPro" id="IPR011009">
    <property type="entry name" value="Kinase-like_dom_sf"/>
</dbReference>
<keyword evidence="2" id="KW-0547">Nucleotide-binding</keyword>
<gene>
    <name evidence="6 8" type="ORF">BDZ99DRAFT_92671</name>
</gene>
<dbReference type="Gene3D" id="1.10.510.10">
    <property type="entry name" value="Transferase(Phosphotransferase) domain 1"/>
    <property type="match status" value="1"/>
</dbReference>
<dbReference type="EMBL" id="MU003707">
    <property type="protein sequence ID" value="KAF2806243.1"/>
    <property type="molecule type" value="Genomic_DNA"/>
</dbReference>
<dbReference type="InterPro" id="IPR051681">
    <property type="entry name" value="Ser/Thr_Kinases-Pseudokinases"/>
</dbReference>
<dbReference type="PROSITE" id="PS50011">
    <property type="entry name" value="PROTEIN_KINASE_DOM"/>
    <property type="match status" value="1"/>
</dbReference>
<dbReference type="InterPro" id="IPR008271">
    <property type="entry name" value="Ser/Thr_kinase_AS"/>
</dbReference>